<dbReference type="AlphaFoldDB" id="L5M4C4"/>
<reference evidence="3" key="1">
    <citation type="journal article" date="2013" name="Science">
        <title>Comparative analysis of bat genomes provides insight into the evolution of flight and immunity.</title>
        <authorList>
            <person name="Zhang G."/>
            <person name="Cowled C."/>
            <person name="Shi Z."/>
            <person name="Huang Z."/>
            <person name="Bishop-Lilly K.A."/>
            <person name="Fang X."/>
            <person name="Wynne J.W."/>
            <person name="Xiong Z."/>
            <person name="Baker M.L."/>
            <person name="Zhao W."/>
            <person name="Tachedjian M."/>
            <person name="Zhu Y."/>
            <person name="Zhou P."/>
            <person name="Jiang X."/>
            <person name="Ng J."/>
            <person name="Yang L."/>
            <person name="Wu L."/>
            <person name="Xiao J."/>
            <person name="Feng Y."/>
            <person name="Chen Y."/>
            <person name="Sun X."/>
            <person name="Zhang Y."/>
            <person name="Marsh G.A."/>
            <person name="Crameri G."/>
            <person name="Broder C.C."/>
            <person name="Frey K.G."/>
            <person name="Wang L.F."/>
            <person name="Wang J."/>
        </authorList>
    </citation>
    <scope>NUCLEOTIDE SEQUENCE [LARGE SCALE GENOMIC DNA]</scope>
</reference>
<name>L5M4C4_MYODS</name>
<gene>
    <name evidence="2" type="ORF">MDA_GLEAN10018419</name>
</gene>
<evidence type="ECO:0000313" key="2">
    <source>
        <dbReference type="EMBL" id="ELK33241.1"/>
    </source>
</evidence>
<dbReference type="EMBL" id="KB104466">
    <property type="protein sequence ID" value="ELK33241.1"/>
    <property type="molecule type" value="Genomic_DNA"/>
</dbReference>
<keyword evidence="3" id="KW-1185">Reference proteome</keyword>
<evidence type="ECO:0000256" key="1">
    <source>
        <dbReference type="SAM" id="MobiDB-lite"/>
    </source>
</evidence>
<dbReference type="Proteomes" id="UP000010556">
    <property type="component" value="Unassembled WGS sequence"/>
</dbReference>
<feature type="region of interest" description="Disordered" evidence="1">
    <location>
        <begin position="26"/>
        <end position="51"/>
    </location>
</feature>
<evidence type="ECO:0000313" key="3">
    <source>
        <dbReference type="Proteomes" id="UP000010556"/>
    </source>
</evidence>
<proteinExistence type="predicted"/>
<sequence length="79" mass="8690">MKVKYETWILIIPVWGNREKEFPAESGRGNTVVFGSNKKKRSSRPFPEGPAFPVTSADLGTRASLLRKRALFAASPAVA</sequence>
<organism evidence="2 3">
    <name type="scientific">Myotis davidii</name>
    <name type="common">David's myotis</name>
    <dbReference type="NCBI Taxonomy" id="225400"/>
    <lineage>
        <taxon>Eukaryota</taxon>
        <taxon>Metazoa</taxon>
        <taxon>Chordata</taxon>
        <taxon>Craniata</taxon>
        <taxon>Vertebrata</taxon>
        <taxon>Euteleostomi</taxon>
        <taxon>Mammalia</taxon>
        <taxon>Eutheria</taxon>
        <taxon>Laurasiatheria</taxon>
        <taxon>Chiroptera</taxon>
        <taxon>Yangochiroptera</taxon>
        <taxon>Vespertilionidae</taxon>
        <taxon>Myotis</taxon>
    </lineage>
</organism>
<protein>
    <submittedName>
        <fullName evidence="2">Uncharacterized protein</fullName>
    </submittedName>
</protein>
<accession>L5M4C4</accession>